<dbReference type="SUPFAM" id="SSF56672">
    <property type="entry name" value="DNA/RNA polymerases"/>
    <property type="match status" value="1"/>
</dbReference>
<gene>
    <name evidence="25" type="ORF">M9458_053856</name>
</gene>
<feature type="region of interest" description="Disordered" evidence="20">
    <location>
        <begin position="1049"/>
        <end position="1074"/>
    </location>
</feature>
<keyword evidence="21" id="KW-0472">Membrane</keyword>
<dbReference type="AlphaFoldDB" id="A0ABD0MPZ7"/>
<keyword evidence="19" id="KW-0863">Zinc-finger</keyword>
<dbReference type="InterPro" id="IPR000477">
    <property type="entry name" value="RT_dom"/>
</dbReference>
<evidence type="ECO:0000259" key="23">
    <source>
        <dbReference type="PROSITE" id="PS50158"/>
    </source>
</evidence>
<evidence type="ECO:0000256" key="21">
    <source>
        <dbReference type="SAM" id="Phobius"/>
    </source>
</evidence>
<dbReference type="GO" id="GO:0003964">
    <property type="term" value="F:RNA-directed DNA polymerase activity"/>
    <property type="evidence" value="ECO:0007669"/>
    <property type="project" value="UniProtKB-KW"/>
</dbReference>
<dbReference type="Pfam" id="PF00665">
    <property type="entry name" value="rve"/>
    <property type="match status" value="1"/>
</dbReference>
<dbReference type="InterPro" id="IPR036875">
    <property type="entry name" value="Znf_CCHC_sf"/>
</dbReference>
<keyword evidence="4" id="KW-0645">Protease</keyword>
<feature type="region of interest" description="Disordered" evidence="20">
    <location>
        <begin position="970"/>
        <end position="991"/>
    </location>
</feature>
<dbReference type="SUPFAM" id="SSF57756">
    <property type="entry name" value="Retrovirus zinc finger-like domains"/>
    <property type="match status" value="1"/>
</dbReference>
<evidence type="ECO:0000256" key="2">
    <source>
        <dbReference type="ARBA" id="ARBA00010879"/>
    </source>
</evidence>
<feature type="domain" description="Integrase catalytic" evidence="24">
    <location>
        <begin position="712"/>
        <end position="832"/>
    </location>
</feature>
<evidence type="ECO:0000256" key="19">
    <source>
        <dbReference type="PROSITE-ProRule" id="PRU00047"/>
    </source>
</evidence>
<accession>A0ABD0MPZ7</accession>
<evidence type="ECO:0000313" key="25">
    <source>
        <dbReference type="EMBL" id="KAL0150837.1"/>
    </source>
</evidence>
<protein>
    <recommendedName>
        <fullName evidence="18">Gypsy retrotransposon integrase-like protein 1</fullName>
        <ecNumber evidence="3">3.1.26.4</ecNumber>
    </recommendedName>
</protein>
<dbReference type="InterPro" id="IPR023780">
    <property type="entry name" value="Chromo_domain"/>
</dbReference>
<keyword evidence="12" id="KW-0460">Magnesium</keyword>
<dbReference type="Gene3D" id="1.10.340.70">
    <property type="match status" value="1"/>
</dbReference>
<dbReference type="InterPro" id="IPR016197">
    <property type="entry name" value="Chromo-like_dom_sf"/>
</dbReference>
<evidence type="ECO:0000256" key="6">
    <source>
        <dbReference type="ARBA" id="ARBA00022695"/>
    </source>
</evidence>
<dbReference type="GO" id="GO:0006310">
    <property type="term" value="P:DNA recombination"/>
    <property type="evidence" value="ECO:0007669"/>
    <property type="project" value="UniProtKB-KW"/>
</dbReference>
<feature type="domain" description="CCHC-type" evidence="23">
    <location>
        <begin position="106"/>
        <end position="120"/>
    </location>
</feature>
<keyword evidence="21" id="KW-1133">Transmembrane helix</keyword>
<keyword evidence="5" id="KW-0808">Transferase</keyword>
<sequence length="1216" mass="136895">MSDQLFRLQQSTSSVHDYTLHFRTLAAASGWNEVALLGAYRQGLNPEIRAAMALYDDAIGLETFLPRTTRVSQRLAACQPPYQNQCKWTLITYHAQKEIVRSRWDCLYCGQPGHHIRNCPVRPPRPVVSTIQSDVETAHLTLLPVVLLTADRLLHVSALIDSGSAGNVITQECLDQLQLSRQRHPHEYAIKTIQGKPIGCGRIRHSSPYITFHSERIRNITGWTERCYEQCLTNVPRPPVPVLLSSTQVESPEPENPPEIPAEYMASQDVFSKQAATHLPPHRPWDCAIELLPGVKLPKGKVYPLSIPERQAMEEYIEEALRQGFIQPSTSPAASSFFVGKKDEGLRPCIDYRQLNSQIVQQPYPLLLVPAALVELCGAWVFTKLDLRSAYNLVRIREGDEWKTVFITPTGVSGDAVRFIHQSLRLPNIYERSVPGVPASCRGCANGPGESRKKALQQLKSIFSTAPILHHPDPELSFTVEVDASTIGVGTVLSRAVGESSLLHPCAFSCNLTPAEQNYDVGIQELLAIKLALEEWRHWLEGATHPFTIITDHKNLQYHREARRLNPRQARWALFLTCFQFTITYRPGSKNIPANALSRLYSPETTSEPEPIIPSELIVSPIIWELDQEIQQATLQEPAPPECPEGKAYVPRSQWLTLLGTAHGSLGSGHPGSSRTLSLLQYHYWWPSMHRDTISLTHPVNFLQANWFLYPIPQRPWSHIGVDFITDLPVSEGNTCVLVIVDHFSKSCKLVPLRGLPTAMETAEQLFHQAFRHFGLPEEIVSDRGPQFTSHVWKAFFKLLGVSVNLSSGYHPQTNGQTERKIQELGCYFRAYCQDDQHSWSRFLPWGCVLGYQPPLFPWTEEPSNVPAVDHWFREGERVSDSAHYHLQRAVRRHKSFADARRRAAPNYQPGDLVWLSTRDLRLRLPCHKLSPRYIAPFRFLRLINVVTFQLQLLPRYRIHPTFHVSLLKPSSPSATEPPGAEAEPPSPEVLDQPSVFTVHEILDSQLRGGRLEYLVDWEGYGPEERSWVNRDDVLDPLLLLEFHRSHPNRPAPRSHGHPRSCVRASGAAPGGGDEISVQIGEELNGDVLLPNADKVQHQSRSSTEWMKVWRGSSGVQSERMTISDGNLIISNFTARDGGSYRVLDPSGKALITVKVRGYWSLAVALIVFLVLLVPILTAVTLHKRLHRGYPQRVNSGDKRGLNTGEPKALRAHTDV</sequence>
<dbReference type="Gene3D" id="3.30.70.270">
    <property type="match status" value="1"/>
</dbReference>
<evidence type="ECO:0000256" key="1">
    <source>
        <dbReference type="ARBA" id="ARBA00004123"/>
    </source>
</evidence>
<comment type="similarity">
    <text evidence="2">Belongs to the beta type-B retroviral polymerase family. HERV class-II K(HML-2) pol subfamily.</text>
</comment>
<evidence type="ECO:0000256" key="5">
    <source>
        <dbReference type="ARBA" id="ARBA00022679"/>
    </source>
</evidence>
<dbReference type="Pfam" id="PF00078">
    <property type="entry name" value="RVT_1"/>
    <property type="match status" value="1"/>
</dbReference>
<dbReference type="Pfam" id="PF24626">
    <property type="entry name" value="SH3_Tf2-1"/>
    <property type="match status" value="1"/>
</dbReference>
<dbReference type="CDD" id="cd00303">
    <property type="entry name" value="retropepsin_like"/>
    <property type="match status" value="1"/>
</dbReference>
<dbReference type="InterPro" id="IPR000953">
    <property type="entry name" value="Chromo/chromo_shadow_dom"/>
</dbReference>
<dbReference type="PROSITE" id="PS50994">
    <property type="entry name" value="INTEGRASE"/>
    <property type="match status" value="1"/>
</dbReference>
<dbReference type="Gene3D" id="3.30.420.10">
    <property type="entry name" value="Ribonuclease H-like superfamily/Ribonuclease H"/>
    <property type="match status" value="1"/>
</dbReference>
<keyword evidence="10" id="KW-0255">Endonuclease</keyword>
<evidence type="ECO:0000259" key="22">
    <source>
        <dbReference type="PROSITE" id="PS50013"/>
    </source>
</evidence>
<keyword evidence="8" id="KW-0479">Metal-binding</keyword>
<dbReference type="InterPro" id="IPR036397">
    <property type="entry name" value="RNaseH_sf"/>
</dbReference>
<dbReference type="Pfam" id="PF17917">
    <property type="entry name" value="RT_RNaseH"/>
    <property type="match status" value="1"/>
</dbReference>
<dbReference type="InterPro" id="IPR001878">
    <property type="entry name" value="Znf_CCHC"/>
</dbReference>
<dbReference type="GO" id="GO:0003887">
    <property type="term" value="F:DNA-directed DNA polymerase activity"/>
    <property type="evidence" value="ECO:0007669"/>
    <property type="project" value="UniProtKB-KW"/>
</dbReference>
<dbReference type="Gene3D" id="3.10.10.10">
    <property type="entry name" value="HIV Type 1 Reverse Transcriptase, subunit A, domain 1"/>
    <property type="match status" value="1"/>
</dbReference>
<dbReference type="Proteomes" id="UP001529510">
    <property type="component" value="Unassembled WGS sequence"/>
</dbReference>
<dbReference type="InterPro" id="IPR050951">
    <property type="entry name" value="Retrovirus_Pol_polyprotein"/>
</dbReference>
<evidence type="ECO:0000256" key="7">
    <source>
        <dbReference type="ARBA" id="ARBA00022722"/>
    </source>
</evidence>
<keyword evidence="9" id="KW-0064">Aspartyl protease</keyword>
<dbReference type="PROSITE" id="PS50013">
    <property type="entry name" value="CHROMO_2"/>
    <property type="match status" value="1"/>
</dbReference>
<dbReference type="GO" id="GO:0004190">
    <property type="term" value="F:aspartic-type endopeptidase activity"/>
    <property type="evidence" value="ECO:0007669"/>
    <property type="project" value="UniProtKB-KW"/>
</dbReference>
<dbReference type="InterPro" id="IPR056924">
    <property type="entry name" value="SH3_Tf2-1"/>
</dbReference>
<evidence type="ECO:0000256" key="4">
    <source>
        <dbReference type="ARBA" id="ARBA00022670"/>
    </source>
</evidence>
<keyword evidence="11" id="KW-0378">Hydrolase</keyword>
<evidence type="ECO:0000256" key="17">
    <source>
        <dbReference type="ARBA" id="ARBA00023172"/>
    </source>
</evidence>
<dbReference type="InterPro" id="IPR041588">
    <property type="entry name" value="Integrase_H2C2"/>
</dbReference>
<dbReference type="Gene3D" id="2.40.50.40">
    <property type="match status" value="1"/>
</dbReference>
<keyword evidence="16" id="KW-0238">DNA-binding</keyword>
<dbReference type="SUPFAM" id="SSF53098">
    <property type="entry name" value="Ribonuclease H-like"/>
    <property type="match status" value="1"/>
</dbReference>
<dbReference type="PANTHER" id="PTHR37984">
    <property type="entry name" value="PROTEIN CBG26694"/>
    <property type="match status" value="1"/>
</dbReference>
<dbReference type="CDD" id="cd09274">
    <property type="entry name" value="RNase_HI_RT_Ty3"/>
    <property type="match status" value="1"/>
</dbReference>
<feature type="domain" description="Chromo" evidence="22">
    <location>
        <begin position="997"/>
        <end position="1055"/>
    </location>
</feature>
<dbReference type="EC" id="3.1.26.4" evidence="3"/>
<keyword evidence="19" id="KW-0862">Zinc</keyword>
<dbReference type="InterPro" id="IPR043128">
    <property type="entry name" value="Rev_trsase/Diguanyl_cyclase"/>
</dbReference>
<name>A0ABD0MPZ7_CIRMR</name>
<dbReference type="CDD" id="cd01647">
    <property type="entry name" value="RT_LTR"/>
    <property type="match status" value="1"/>
</dbReference>
<evidence type="ECO:0000256" key="14">
    <source>
        <dbReference type="ARBA" id="ARBA00022918"/>
    </source>
</evidence>
<dbReference type="Pfam" id="PF17921">
    <property type="entry name" value="Integrase_H2C2"/>
    <property type="match status" value="1"/>
</dbReference>
<keyword evidence="15" id="KW-0239">DNA-directed DNA polymerase</keyword>
<evidence type="ECO:0000256" key="18">
    <source>
        <dbReference type="ARBA" id="ARBA00039658"/>
    </source>
</evidence>
<keyword evidence="21" id="KW-0812">Transmembrane</keyword>
<keyword evidence="6" id="KW-0548">Nucleotidyltransferase</keyword>
<evidence type="ECO:0000256" key="16">
    <source>
        <dbReference type="ARBA" id="ARBA00023125"/>
    </source>
</evidence>
<dbReference type="GO" id="GO:0006508">
    <property type="term" value="P:proteolysis"/>
    <property type="evidence" value="ECO:0007669"/>
    <property type="project" value="UniProtKB-KW"/>
</dbReference>
<dbReference type="GO" id="GO:0005634">
    <property type="term" value="C:nucleus"/>
    <property type="evidence" value="ECO:0007669"/>
    <property type="project" value="UniProtKB-SubCell"/>
</dbReference>
<dbReference type="GO" id="GO:0015074">
    <property type="term" value="P:DNA integration"/>
    <property type="evidence" value="ECO:0007669"/>
    <property type="project" value="UniProtKB-KW"/>
</dbReference>
<evidence type="ECO:0000259" key="24">
    <source>
        <dbReference type="PROSITE" id="PS50994"/>
    </source>
</evidence>
<dbReference type="GO" id="GO:0004519">
    <property type="term" value="F:endonuclease activity"/>
    <property type="evidence" value="ECO:0007669"/>
    <property type="project" value="UniProtKB-KW"/>
</dbReference>
<evidence type="ECO:0000256" key="10">
    <source>
        <dbReference type="ARBA" id="ARBA00022759"/>
    </source>
</evidence>
<dbReference type="SUPFAM" id="SSF54160">
    <property type="entry name" value="Chromo domain-like"/>
    <property type="match status" value="1"/>
</dbReference>
<evidence type="ECO:0000256" key="8">
    <source>
        <dbReference type="ARBA" id="ARBA00022723"/>
    </source>
</evidence>
<dbReference type="Pfam" id="PF00385">
    <property type="entry name" value="Chromo"/>
    <property type="match status" value="1"/>
</dbReference>
<keyword evidence="17" id="KW-0233">DNA recombination</keyword>
<keyword evidence="13" id="KW-0229">DNA integration</keyword>
<evidence type="ECO:0000256" key="20">
    <source>
        <dbReference type="SAM" id="MobiDB-lite"/>
    </source>
</evidence>
<comment type="subcellular location">
    <subcellularLocation>
        <location evidence="1">Nucleus</location>
    </subcellularLocation>
</comment>
<proteinExistence type="inferred from homology"/>
<evidence type="ECO:0000256" key="15">
    <source>
        <dbReference type="ARBA" id="ARBA00022932"/>
    </source>
</evidence>
<dbReference type="PANTHER" id="PTHR37984:SF15">
    <property type="entry name" value="INTEGRASE CATALYTIC DOMAIN-CONTAINING PROTEIN"/>
    <property type="match status" value="1"/>
</dbReference>
<keyword evidence="7" id="KW-0540">Nuclease</keyword>
<keyword evidence="14" id="KW-0695">RNA-directed DNA polymerase</keyword>
<dbReference type="GO" id="GO:0003677">
    <property type="term" value="F:DNA binding"/>
    <property type="evidence" value="ECO:0007669"/>
    <property type="project" value="UniProtKB-KW"/>
</dbReference>
<evidence type="ECO:0000256" key="13">
    <source>
        <dbReference type="ARBA" id="ARBA00022908"/>
    </source>
</evidence>
<feature type="transmembrane region" description="Helical" evidence="21">
    <location>
        <begin position="1159"/>
        <end position="1182"/>
    </location>
</feature>
<dbReference type="GO" id="GO:0008270">
    <property type="term" value="F:zinc ion binding"/>
    <property type="evidence" value="ECO:0007669"/>
    <property type="project" value="UniProtKB-KW"/>
</dbReference>
<dbReference type="InterPro" id="IPR001584">
    <property type="entry name" value="Integrase_cat-core"/>
</dbReference>
<feature type="compositionally biased region" description="Low complexity" evidence="20">
    <location>
        <begin position="970"/>
        <end position="984"/>
    </location>
</feature>
<evidence type="ECO:0000256" key="3">
    <source>
        <dbReference type="ARBA" id="ARBA00012180"/>
    </source>
</evidence>
<evidence type="ECO:0000256" key="11">
    <source>
        <dbReference type="ARBA" id="ARBA00022801"/>
    </source>
</evidence>
<evidence type="ECO:0000313" key="26">
    <source>
        <dbReference type="Proteomes" id="UP001529510"/>
    </source>
</evidence>
<comment type="caution">
    <text evidence="25">The sequence shown here is derived from an EMBL/GenBank/DDBJ whole genome shotgun (WGS) entry which is preliminary data.</text>
</comment>
<dbReference type="InterPro" id="IPR012337">
    <property type="entry name" value="RNaseH-like_sf"/>
</dbReference>
<keyword evidence="26" id="KW-1185">Reference proteome</keyword>
<evidence type="ECO:0000256" key="12">
    <source>
        <dbReference type="ARBA" id="ARBA00022842"/>
    </source>
</evidence>
<dbReference type="InterPro" id="IPR041373">
    <property type="entry name" value="RT_RNaseH"/>
</dbReference>
<dbReference type="EMBL" id="JAMKFB020000268">
    <property type="protein sequence ID" value="KAL0150837.1"/>
    <property type="molecule type" value="Genomic_DNA"/>
</dbReference>
<dbReference type="SMART" id="SM00298">
    <property type="entry name" value="CHROMO"/>
    <property type="match status" value="1"/>
</dbReference>
<reference evidence="25 26" key="1">
    <citation type="submission" date="2024-05" db="EMBL/GenBank/DDBJ databases">
        <title>Genome sequencing and assembly of Indian major carp, Cirrhinus mrigala (Hamilton, 1822).</title>
        <authorList>
            <person name="Mohindra V."/>
            <person name="Chowdhury L.M."/>
            <person name="Lal K."/>
            <person name="Jena J.K."/>
        </authorList>
    </citation>
    <scope>NUCLEOTIDE SEQUENCE [LARGE SCALE GENOMIC DNA]</scope>
    <source>
        <strain evidence="25">CM1030</strain>
        <tissue evidence="25">Blood</tissue>
    </source>
</reference>
<dbReference type="PROSITE" id="PS50158">
    <property type="entry name" value="ZF_CCHC"/>
    <property type="match status" value="1"/>
</dbReference>
<organism evidence="25 26">
    <name type="scientific">Cirrhinus mrigala</name>
    <name type="common">Mrigala</name>
    <dbReference type="NCBI Taxonomy" id="683832"/>
    <lineage>
        <taxon>Eukaryota</taxon>
        <taxon>Metazoa</taxon>
        <taxon>Chordata</taxon>
        <taxon>Craniata</taxon>
        <taxon>Vertebrata</taxon>
        <taxon>Euteleostomi</taxon>
        <taxon>Actinopterygii</taxon>
        <taxon>Neopterygii</taxon>
        <taxon>Teleostei</taxon>
        <taxon>Ostariophysi</taxon>
        <taxon>Cypriniformes</taxon>
        <taxon>Cyprinidae</taxon>
        <taxon>Labeoninae</taxon>
        <taxon>Labeonini</taxon>
        <taxon>Cirrhinus</taxon>
    </lineage>
</organism>
<evidence type="ECO:0000256" key="9">
    <source>
        <dbReference type="ARBA" id="ARBA00022750"/>
    </source>
</evidence>
<dbReference type="InterPro" id="IPR043502">
    <property type="entry name" value="DNA/RNA_pol_sf"/>
</dbReference>
<feature type="region of interest" description="Disordered" evidence="20">
    <location>
        <begin position="1193"/>
        <end position="1216"/>
    </location>
</feature>